<gene>
    <name evidence="2" type="primary">WBGene00272304</name>
</gene>
<protein>
    <submittedName>
        <fullName evidence="2">Uncharacterized protein</fullName>
    </submittedName>
</protein>
<evidence type="ECO:0000256" key="1">
    <source>
        <dbReference type="SAM" id="MobiDB-lite"/>
    </source>
</evidence>
<reference evidence="3" key="1">
    <citation type="journal article" date="2008" name="Nat. Genet.">
        <title>The Pristionchus pacificus genome provides a unique perspective on nematode lifestyle and parasitism.</title>
        <authorList>
            <person name="Dieterich C."/>
            <person name="Clifton S.W."/>
            <person name="Schuster L.N."/>
            <person name="Chinwalla A."/>
            <person name="Delehaunty K."/>
            <person name="Dinkelacker I."/>
            <person name="Fulton L."/>
            <person name="Fulton R."/>
            <person name="Godfrey J."/>
            <person name="Minx P."/>
            <person name="Mitreva M."/>
            <person name="Roeseler W."/>
            <person name="Tian H."/>
            <person name="Witte H."/>
            <person name="Yang S.P."/>
            <person name="Wilson R.K."/>
            <person name="Sommer R.J."/>
        </authorList>
    </citation>
    <scope>NUCLEOTIDE SEQUENCE [LARGE SCALE GENOMIC DNA]</scope>
    <source>
        <strain evidence="3">PS312</strain>
    </source>
</reference>
<reference evidence="2" key="2">
    <citation type="submission" date="2022-06" db="UniProtKB">
        <authorList>
            <consortium name="EnsemblMetazoa"/>
        </authorList>
    </citation>
    <scope>IDENTIFICATION</scope>
    <source>
        <strain evidence="2">PS312</strain>
    </source>
</reference>
<evidence type="ECO:0000313" key="3">
    <source>
        <dbReference type="Proteomes" id="UP000005239"/>
    </source>
</evidence>
<feature type="compositionally biased region" description="Basic and acidic residues" evidence="1">
    <location>
        <begin position="85"/>
        <end position="110"/>
    </location>
</feature>
<dbReference type="OrthoDB" id="21513at2759"/>
<dbReference type="Proteomes" id="UP000005239">
    <property type="component" value="Unassembled WGS sequence"/>
</dbReference>
<proteinExistence type="predicted"/>
<accession>A0A8R1UJP5</accession>
<dbReference type="EnsemblMetazoa" id="PPA33935.1">
    <property type="protein sequence ID" value="PPA33935.1"/>
    <property type="gene ID" value="WBGene00272304"/>
</dbReference>
<feature type="compositionally biased region" description="Polar residues" evidence="1">
    <location>
        <begin position="127"/>
        <end position="136"/>
    </location>
</feature>
<name>A0A454XJX7_PRIPA</name>
<dbReference type="AlphaFoldDB" id="A0A454XJX7"/>
<feature type="region of interest" description="Disordered" evidence="1">
    <location>
        <begin position="83"/>
        <end position="151"/>
    </location>
</feature>
<accession>A0A454XJX7</accession>
<keyword evidence="3" id="KW-1185">Reference proteome</keyword>
<organism evidence="2 3">
    <name type="scientific">Pristionchus pacificus</name>
    <name type="common">Parasitic nematode worm</name>
    <dbReference type="NCBI Taxonomy" id="54126"/>
    <lineage>
        <taxon>Eukaryota</taxon>
        <taxon>Metazoa</taxon>
        <taxon>Ecdysozoa</taxon>
        <taxon>Nematoda</taxon>
        <taxon>Chromadorea</taxon>
        <taxon>Rhabditida</taxon>
        <taxon>Rhabditina</taxon>
        <taxon>Diplogasteromorpha</taxon>
        <taxon>Diplogasteroidea</taxon>
        <taxon>Neodiplogasteridae</taxon>
        <taxon>Pristionchus</taxon>
    </lineage>
</organism>
<sequence>MENMSPSNTMDSIQRYSRYLKEGHKVGHALKRLSEMELTTELLVKAHLLEAVRQHEYNKKHGDDAMKLLAKWNDISRVELQISVQKERTPEDKENRKRPSDSSDEIDNKKCKLGRSSPPLKLVIKRSSLSPESQKSPEPLGKSPEPLDQKSLLEKVKSGLAGINRAPSAEKARAPVKKGVLMVKTMRMCGRSQTKKRGINA</sequence>
<evidence type="ECO:0000313" key="2">
    <source>
        <dbReference type="EnsemblMetazoa" id="PPA33935.1"/>
    </source>
</evidence>